<sequence>MLDLFEPEELVGKKWHMLVRDQTSYPHHKDAAVHLKDIREMISVFFRAIGGDPGIDVSSVSETSQSHRLSWRMRLGMDHERIAMPKRDNDSLLLPASIDYFPEKHLNRSLYLWLSAFLAHGRDRPAIRPENPLHADLIYIAGAWQTTQYIIDKYPGLGKKYDALCEALAEIRPVRKLPTYEARLEKIIRDMLFSRGDEHDEAINLIRMILHDDSLPDFPKVPRKYKGFLAVPLWGEVDVRHHDIIDGTEYDEEDQSGQNIFKDLRDGRKHAGVREENDQVGKQDPIALNRFEKIISMTEMVNVNRGIDDDEDEDIRSAVDDLDEMSLTRNKLTVASTIKLDMSVAGQGVDNTPVVSEHRYPEWDYRLQGYRKDFCAVFSACASEQDDDDRDPWNPDDATKRRIRRIQRQFEALRPRRERVHRQQDGKELDIDAMVRSSCDLRATGAGSDQIYTDFRNQTRDLAAAILADVSLSTDSWLDGRRVLDVEKEALMTLALGLKASGDDNAIYSFSSRKRHNIRVDCLKEFDEEMSPKVQSRIAALKPGYYTRMGAAIRHVTVQLAERPNHHRLLLLISDGKPNDMDHYEGRYGIEDTRMAIREARSQGIAVFGVTVDEKARDYFPYLFGPGGGAIIPHIDNLPATLPAIFRNLLK</sequence>
<dbReference type="PROSITE" id="PS50234">
    <property type="entry name" value="VWFA"/>
    <property type="match status" value="1"/>
</dbReference>
<dbReference type="SMART" id="SM00327">
    <property type="entry name" value="VWA"/>
    <property type="match status" value="1"/>
</dbReference>
<proteinExistence type="predicted"/>
<evidence type="ECO:0000259" key="1">
    <source>
        <dbReference type="PROSITE" id="PS50234"/>
    </source>
</evidence>
<name>A0A3B0RVK4_9ZZZZ</name>
<dbReference type="Pfam" id="PF00092">
    <property type="entry name" value="VWA"/>
    <property type="match status" value="1"/>
</dbReference>
<dbReference type="InterPro" id="IPR036465">
    <property type="entry name" value="vWFA_dom_sf"/>
</dbReference>
<dbReference type="CDD" id="cd01454">
    <property type="entry name" value="vWA_norD_type"/>
    <property type="match status" value="1"/>
</dbReference>
<organism evidence="2">
    <name type="scientific">hydrothermal vent metagenome</name>
    <dbReference type="NCBI Taxonomy" id="652676"/>
    <lineage>
        <taxon>unclassified sequences</taxon>
        <taxon>metagenomes</taxon>
        <taxon>ecological metagenomes</taxon>
    </lineage>
</organism>
<evidence type="ECO:0000313" key="2">
    <source>
        <dbReference type="EMBL" id="VAV97834.1"/>
    </source>
</evidence>
<dbReference type="PANTHER" id="PTHR41248:SF1">
    <property type="entry name" value="NORD PROTEIN"/>
    <property type="match status" value="1"/>
</dbReference>
<protein>
    <submittedName>
        <fullName evidence="2">Nitric oxide reductase activation protein NorD</fullName>
    </submittedName>
</protein>
<dbReference type="InterPro" id="IPR051928">
    <property type="entry name" value="NorD/CobT"/>
</dbReference>
<dbReference type="Gene3D" id="3.40.50.410">
    <property type="entry name" value="von Willebrand factor, type A domain"/>
    <property type="match status" value="1"/>
</dbReference>
<dbReference type="InterPro" id="IPR002035">
    <property type="entry name" value="VWF_A"/>
</dbReference>
<reference evidence="2" key="1">
    <citation type="submission" date="2018-06" db="EMBL/GenBank/DDBJ databases">
        <authorList>
            <person name="Zhirakovskaya E."/>
        </authorList>
    </citation>
    <scope>NUCLEOTIDE SEQUENCE</scope>
</reference>
<feature type="domain" description="VWFA" evidence="1">
    <location>
        <begin position="461"/>
        <end position="649"/>
    </location>
</feature>
<dbReference type="AlphaFoldDB" id="A0A3B0RVK4"/>
<gene>
    <name evidence="2" type="ORF">MNBD_ALPHA01-294</name>
</gene>
<dbReference type="PANTHER" id="PTHR41248">
    <property type="entry name" value="NORD PROTEIN"/>
    <property type="match status" value="1"/>
</dbReference>
<accession>A0A3B0RVK4</accession>
<dbReference type="EMBL" id="UOEJ01000092">
    <property type="protein sequence ID" value="VAV97834.1"/>
    <property type="molecule type" value="Genomic_DNA"/>
</dbReference>
<dbReference type="SUPFAM" id="SSF53300">
    <property type="entry name" value="vWA-like"/>
    <property type="match status" value="1"/>
</dbReference>